<gene>
    <name evidence="1" type="ORF">ACFPJ5_08200</name>
</gene>
<dbReference type="AlphaFoldDB" id="A0ABD5RA98"/>
<dbReference type="Proteomes" id="UP001596201">
    <property type="component" value="Unassembled WGS sequence"/>
</dbReference>
<sequence length="117" mass="12960">MDAVPRLLFLAVVACLLVHELDAIRRREWRFFVASLPVRDETAYRVFTALHAPLLVVVLWSVDAPIAQIGIDSFAVVHGLAHLALRDHPLLDFGSWFSRSWIGGAALLGALHLTLVV</sequence>
<comment type="caution">
    <text evidence="1">The sequence shown here is derived from an EMBL/GenBank/DDBJ whole genome shotgun (WGS) entry which is preliminary data.</text>
</comment>
<proteinExistence type="predicted"/>
<evidence type="ECO:0000313" key="2">
    <source>
        <dbReference type="Proteomes" id="UP001596201"/>
    </source>
</evidence>
<dbReference type="RefSeq" id="WP_227227747.1">
    <property type="nucleotide sequence ID" value="NZ_JAJCVJ010000001.1"/>
</dbReference>
<reference evidence="1 2" key="1">
    <citation type="journal article" date="2019" name="Int. J. Syst. Evol. Microbiol.">
        <title>The Global Catalogue of Microorganisms (GCM) 10K type strain sequencing project: providing services to taxonomists for standard genome sequencing and annotation.</title>
        <authorList>
            <consortium name="The Broad Institute Genomics Platform"/>
            <consortium name="The Broad Institute Genome Sequencing Center for Infectious Disease"/>
            <person name="Wu L."/>
            <person name="Ma J."/>
        </authorList>
    </citation>
    <scope>NUCLEOTIDE SEQUENCE [LARGE SCALE GENOMIC DNA]</scope>
    <source>
        <strain evidence="1 2">CGMCC 1.12237</strain>
    </source>
</reference>
<organism evidence="1 2">
    <name type="scientific">Salinirubrum litoreum</name>
    <dbReference type="NCBI Taxonomy" id="1126234"/>
    <lineage>
        <taxon>Archaea</taxon>
        <taxon>Methanobacteriati</taxon>
        <taxon>Methanobacteriota</taxon>
        <taxon>Stenosarchaea group</taxon>
        <taxon>Halobacteria</taxon>
        <taxon>Halobacteriales</taxon>
        <taxon>Haloferacaceae</taxon>
        <taxon>Salinirubrum</taxon>
    </lineage>
</organism>
<dbReference type="EMBL" id="JBHSKX010000001">
    <property type="protein sequence ID" value="MFC5366921.1"/>
    <property type="molecule type" value="Genomic_DNA"/>
</dbReference>
<protein>
    <submittedName>
        <fullName evidence="1">DUF6713 family protein</fullName>
    </submittedName>
</protein>
<keyword evidence="2" id="KW-1185">Reference proteome</keyword>
<dbReference type="Pfam" id="PF20460">
    <property type="entry name" value="DUF6713"/>
    <property type="match status" value="1"/>
</dbReference>
<accession>A0ABD5RA98</accession>
<dbReference type="InterPro" id="IPR046559">
    <property type="entry name" value="DUF6713"/>
</dbReference>
<evidence type="ECO:0000313" key="1">
    <source>
        <dbReference type="EMBL" id="MFC5366921.1"/>
    </source>
</evidence>
<name>A0ABD5RA98_9EURY</name>